<evidence type="ECO:0000313" key="6">
    <source>
        <dbReference type="Proteomes" id="UP001458880"/>
    </source>
</evidence>
<dbReference type="GO" id="GO:0043111">
    <property type="term" value="P:replication fork arrest"/>
    <property type="evidence" value="ECO:0007669"/>
    <property type="project" value="TreeGrafter"/>
</dbReference>
<comment type="caution">
    <text evidence="5">The sequence shown here is derived from an EMBL/GenBank/DDBJ whole genome shotgun (WGS) entry which is preliminary data.</text>
</comment>
<keyword evidence="2" id="KW-0539">Nucleus</keyword>
<dbReference type="Pfam" id="PF04821">
    <property type="entry name" value="TIMELESS"/>
    <property type="match status" value="1"/>
</dbReference>
<dbReference type="PANTHER" id="PTHR22940:SF4">
    <property type="entry name" value="PROTEIN TIMELESS HOMOLOG"/>
    <property type="match status" value="1"/>
</dbReference>
<dbReference type="InterPro" id="IPR006906">
    <property type="entry name" value="Timeless_N"/>
</dbReference>
<dbReference type="GO" id="GO:0006281">
    <property type="term" value="P:DNA repair"/>
    <property type="evidence" value="ECO:0007669"/>
    <property type="project" value="TreeGrafter"/>
</dbReference>
<feature type="domain" description="Timeless N-terminal" evidence="4">
    <location>
        <begin position="25"/>
        <end position="233"/>
    </location>
</feature>
<reference evidence="5 6" key="1">
    <citation type="journal article" date="2024" name="BMC Genomics">
        <title>De novo assembly and annotation of Popillia japonica's genome with initial clues to its potential as an invasive pest.</title>
        <authorList>
            <person name="Cucini C."/>
            <person name="Boschi S."/>
            <person name="Funari R."/>
            <person name="Cardaioli E."/>
            <person name="Iannotti N."/>
            <person name="Marturano G."/>
            <person name="Paoli F."/>
            <person name="Bruttini M."/>
            <person name="Carapelli A."/>
            <person name="Frati F."/>
            <person name="Nardi F."/>
        </authorList>
    </citation>
    <scope>NUCLEOTIDE SEQUENCE [LARGE SCALE GENOMIC DNA]</scope>
    <source>
        <strain evidence="5">DMR45628</strain>
    </source>
</reference>
<dbReference type="GO" id="GO:0003677">
    <property type="term" value="F:DNA binding"/>
    <property type="evidence" value="ECO:0007669"/>
    <property type="project" value="TreeGrafter"/>
</dbReference>
<dbReference type="GO" id="GO:0009649">
    <property type="term" value="P:entrainment of circadian clock"/>
    <property type="evidence" value="ECO:0007669"/>
    <property type="project" value="TreeGrafter"/>
</dbReference>
<evidence type="ECO:0000313" key="5">
    <source>
        <dbReference type="EMBL" id="KAK9703346.1"/>
    </source>
</evidence>
<dbReference type="GO" id="GO:0031298">
    <property type="term" value="C:replication fork protection complex"/>
    <property type="evidence" value="ECO:0007669"/>
    <property type="project" value="TreeGrafter"/>
</dbReference>
<evidence type="ECO:0000256" key="3">
    <source>
        <dbReference type="ARBA" id="ARBA00023306"/>
    </source>
</evidence>
<gene>
    <name evidence="5" type="ORF">QE152_g29408</name>
</gene>
<evidence type="ECO:0000259" key="4">
    <source>
        <dbReference type="Pfam" id="PF04821"/>
    </source>
</evidence>
<dbReference type="Proteomes" id="UP001458880">
    <property type="component" value="Unassembled WGS sequence"/>
</dbReference>
<dbReference type="InterPro" id="IPR044998">
    <property type="entry name" value="Timeless"/>
</dbReference>
<evidence type="ECO:0000256" key="2">
    <source>
        <dbReference type="ARBA" id="ARBA00023242"/>
    </source>
</evidence>
<sequence length="274" mass="31643">MSSLLSAELAATCNALGYYDAKANKYYADSNTLETVKDLIRYLRKDDENHDIRRHLGVTKVVQTDLLPLLKNYWEETELFDVLLRLLVNLTMPALMLWHEEPPTEKTARNYYLQIEVLGLVKYSFADEAVWAVLSSRISKILEIDYAERGDENSLIIERILILIRNVLYIPVDPDAERRPDNDASIHDQVLWSLHQSGMLDIILYISSSTMEQAYYMHTLEILSFMLREQSATENTVHQQFHNGASILYAHVGDTVVHVERTIRHGTGKRRFTT</sequence>
<protein>
    <submittedName>
        <fullName evidence="5">Timeless protein</fullName>
    </submittedName>
</protein>
<dbReference type="GO" id="GO:0000076">
    <property type="term" value="P:DNA replication checkpoint signaling"/>
    <property type="evidence" value="ECO:0007669"/>
    <property type="project" value="TreeGrafter"/>
</dbReference>
<dbReference type="EMBL" id="JASPKY010000372">
    <property type="protein sequence ID" value="KAK9703346.1"/>
    <property type="molecule type" value="Genomic_DNA"/>
</dbReference>
<comment type="subcellular location">
    <subcellularLocation>
        <location evidence="1">Nucleus</location>
    </subcellularLocation>
</comment>
<evidence type="ECO:0000256" key="1">
    <source>
        <dbReference type="ARBA" id="ARBA00004123"/>
    </source>
</evidence>
<organism evidence="5 6">
    <name type="scientific">Popillia japonica</name>
    <name type="common">Japanese beetle</name>
    <dbReference type="NCBI Taxonomy" id="7064"/>
    <lineage>
        <taxon>Eukaryota</taxon>
        <taxon>Metazoa</taxon>
        <taxon>Ecdysozoa</taxon>
        <taxon>Arthropoda</taxon>
        <taxon>Hexapoda</taxon>
        <taxon>Insecta</taxon>
        <taxon>Pterygota</taxon>
        <taxon>Neoptera</taxon>
        <taxon>Endopterygota</taxon>
        <taxon>Coleoptera</taxon>
        <taxon>Polyphaga</taxon>
        <taxon>Scarabaeiformia</taxon>
        <taxon>Scarabaeidae</taxon>
        <taxon>Rutelinae</taxon>
        <taxon>Popillia</taxon>
    </lineage>
</organism>
<keyword evidence="3" id="KW-0131">Cell cycle</keyword>
<keyword evidence="6" id="KW-1185">Reference proteome</keyword>
<dbReference type="AlphaFoldDB" id="A0AAW1JI65"/>
<dbReference type="PANTHER" id="PTHR22940">
    <property type="entry name" value="TIMEOUT/TIMELESS-2"/>
    <property type="match status" value="1"/>
</dbReference>
<name>A0AAW1JI65_POPJA</name>
<proteinExistence type="predicted"/>
<accession>A0AAW1JI65</accession>